<gene>
    <name evidence="1" type="ORF">TEA_003173</name>
</gene>
<organism evidence="1 2">
    <name type="scientific">Camellia sinensis var. sinensis</name>
    <name type="common">China tea</name>
    <dbReference type="NCBI Taxonomy" id="542762"/>
    <lineage>
        <taxon>Eukaryota</taxon>
        <taxon>Viridiplantae</taxon>
        <taxon>Streptophyta</taxon>
        <taxon>Embryophyta</taxon>
        <taxon>Tracheophyta</taxon>
        <taxon>Spermatophyta</taxon>
        <taxon>Magnoliopsida</taxon>
        <taxon>eudicotyledons</taxon>
        <taxon>Gunneridae</taxon>
        <taxon>Pentapetalae</taxon>
        <taxon>asterids</taxon>
        <taxon>Ericales</taxon>
        <taxon>Theaceae</taxon>
        <taxon>Camellia</taxon>
    </lineage>
</organism>
<comment type="caution">
    <text evidence="1">The sequence shown here is derived from an EMBL/GenBank/DDBJ whole genome shotgun (WGS) entry which is preliminary data.</text>
</comment>
<dbReference type="Proteomes" id="UP000306102">
    <property type="component" value="Unassembled WGS sequence"/>
</dbReference>
<reference evidence="1 2" key="1">
    <citation type="journal article" date="2018" name="Proc. Natl. Acad. Sci. U.S.A.">
        <title>Draft genome sequence of Camellia sinensis var. sinensis provides insights into the evolution of the tea genome and tea quality.</title>
        <authorList>
            <person name="Wei C."/>
            <person name="Yang H."/>
            <person name="Wang S."/>
            <person name="Zhao J."/>
            <person name="Liu C."/>
            <person name="Gao L."/>
            <person name="Xia E."/>
            <person name="Lu Y."/>
            <person name="Tai Y."/>
            <person name="She G."/>
            <person name="Sun J."/>
            <person name="Cao H."/>
            <person name="Tong W."/>
            <person name="Gao Q."/>
            <person name="Li Y."/>
            <person name="Deng W."/>
            <person name="Jiang X."/>
            <person name="Wang W."/>
            <person name="Chen Q."/>
            <person name="Zhang S."/>
            <person name="Li H."/>
            <person name="Wu J."/>
            <person name="Wang P."/>
            <person name="Li P."/>
            <person name="Shi C."/>
            <person name="Zheng F."/>
            <person name="Jian J."/>
            <person name="Huang B."/>
            <person name="Shan D."/>
            <person name="Shi M."/>
            <person name="Fang C."/>
            <person name="Yue Y."/>
            <person name="Li F."/>
            <person name="Li D."/>
            <person name="Wei S."/>
            <person name="Han B."/>
            <person name="Jiang C."/>
            <person name="Yin Y."/>
            <person name="Xia T."/>
            <person name="Zhang Z."/>
            <person name="Bennetzen J.L."/>
            <person name="Zhao S."/>
            <person name="Wan X."/>
        </authorList>
    </citation>
    <scope>NUCLEOTIDE SEQUENCE [LARGE SCALE GENOMIC DNA]</scope>
    <source>
        <strain evidence="2">cv. Shuchazao</strain>
        <tissue evidence="1">Leaf</tissue>
    </source>
</reference>
<dbReference type="AlphaFoldDB" id="A0A4S4EVU0"/>
<protein>
    <submittedName>
        <fullName evidence="1">Uncharacterized protein</fullName>
    </submittedName>
</protein>
<name>A0A4S4EVU0_CAMSN</name>
<keyword evidence="2" id="KW-1185">Reference proteome</keyword>
<accession>A0A4S4EVU0</accession>
<dbReference type="PANTHER" id="PTHR34569:SF2">
    <property type="entry name" value="EXPRESSED PROTEIN"/>
    <property type="match status" value="1"/>
</dbReference>
<evidence type="ECO:0000313" key="2">
    <source>
        <dbReference type="Proteomes" id="UP000306102"/>
    </source>
</evidence>
<dbReference type="PANTHER" id="PTHR34569">
    <property type="entry name" value="EXPRESSED PROTEIN"/>
    <property type="match status" value="1"/>
</dbReference>
<proteinExistence type="predicted"/>
<dbReference type="EMBL" id="SDRB02001592">
    <property type="protein sequence ID" value="THG21090.1"/>
    <property type="molecule type" value="Genomic_DNA"/>
</dbReference>
<evidence type="ECO:0000313" key="1">
    <source>
        <dbReference type="EMBL" id="THG21090.1"/>
    </source>
</evidence>
<sequence>MDSMDLTTAKRPNPLLRRRNSIATSALVPSTLTLPTKPLHAASFPTVAAAAASAASTSSSSSSNSSSQPFQSIMDFELIFIKPLSYTSLKDLLPSSAVNSPTSSAPAQSGYEISIRNRLVKQAAWAYLQPMSTSPGSGGRHFLCRLRSKISSHLLNNPFTFFLRFLSRSISRAFDHLLRSPFGASRLACLASNDRL</sequence>